<dbReference type="Pfam" id="PF03415">
    <property type="entry name" value="Peptidase_C11"/>
    <property type="match status" value="1"/>
</dbReference>
<feature type="compositionally biased region" description="Basic and acidic residues" evidence="1">
    <location>
        <begin position="412"/>
        <end position="426"/>
    </location>
</feature>
<organism evidence="2 3">
    <name type="scientific">Bodo saltans</name>
    <name type="common">Flagellated protozoan</name>
    <dbReference type="NCBI Taxonomy" id="75058"/>
    <lineage>
        <taxon>Eukaryota</taxon>
        <taxon>Discoba</taxon>
        <taxon>Euglenozoa</taxon>
        <taxon>Kinetoplastea</taxon>
        <taxon>Metakinetoplastina</taxon>
        <taxon>Eubodonida</taxon>
        <taxon>Bodonidae</taxon>
        <taxon>Bodo</taxon>
    </lineage>
</organism>
<dbReference type="Proteomes" id="UP000051952">
    <property type="component" value="Unassembled WGS sequence"/>
</dbReference>
<dbReference type="OMA" id="SEYEDKH"/>
<accession>A0A0S4JS52</accession>
<dbReference type="AlphaFoldDB" id="A0A0S4JS52"/>
<protein>
    <submittedName>
        <fullName evidence="2">Peptidase, putative</fullName>
    </submittedName>
</protein>
<dbReference type="EMBL" id="CYKH01002089">
    <property type="protein sequence ID" value="CUG92806.1"/>
    <property type="molecule type" value="Genomic_DNA"/>
</dbReference>
<gene>
    <name evidence="2" type="ORF">BSAL_39455</name>
</gene>
<evidence type="ECO:0000313" key="3">
    <source>
        <dbReference type="Proteomes" id="UP000051952"/>
    </source>
</evidence>
<feature type="region of interest" description="Disordered" evidence="1">
    <location>
        <begin position="398"/>
        <end position="426"/>
    </location>
</feature>
<sequence>MRRSLSRRNVSAARSHNRIVVLCASINDVSSWPFWKFLQLKKVKGVTDLHMLAFNSEGGSFVARIDGSEYSVKNYEKVVGYHQPMLEEFIDRTYDEGRTFFVYGGHGMGDYLELEEYKVGLQVHELAKIFGHRKYEAILFDACFMANLDCVYYLRNNTKWIGASEGYMWEEDVALDAHIFNTYTASAMSRFRDPKTILETIQRDYCNKTRMGDFSILSTEHVEKLWEFVEKHVWQRVYDSTTFLSSKEHEELQHQAEETLSDVNEPNVDGASLVSTSPSQIFQSGTSRKRRLLRAAQFKHALYPSEYEDKHLVDLRTYLQELADDARMTAPIEGELSGSNPVELLEKVVIQHTPPFMNQIYSSPLGGLSLCVHEFSHLSRSLRRNRVDKTKLNERASTYIEESNARAAARKSQQEKEKTQAKELDQ</sequence>
<evidence type="ECO:0000313" key="2">
    <source>
        <dbReference type="EMBL" id="CUG92806.1"/>
    </source>
</evidence>
<reference evidence="3" key="1">
    <citation type="submission" date="2015-09" db="EMBL/GenBank/DDBJ databases">
        <authorList>
            <consortium name="Pathogen Informatics"/>
        </authorList>
    </citation>
    <scope>NUCLEOTIDE SEQUENCE [LARGE SCALE GENOMIC DNA]</scope>
    <source>
        <strain evidence="3">Lake Konstanz</strain>
    </source>
</reference>
<dbReference type="InterPro" id="IPR005077">
    <property type="entry name" value="Peptidase_C11"/>
</dbReference>
<keyword evidence="3" id="KW-1185">Reference proteome</keyword>
<evidence type="ECO:0000256" key="1">
    <source>
        <dbReference type="SAM" id="MobiDB-lite"/>
    </source>
</evidence>
<dbReference type="OrthoDB" id="272465at2759"/>
<dbReference type="VEuPathDB" id="TriTrypDB:BSAL_39455"/>
<proteinExistence type="predicted"/>
<name>A0A0S4JS52_BODSA</name>